<organism evidence="3 4">
    <name type="scientific">Roseicyclus elongatus DSM 19469</name>
    <dbReference type="NCBI Taxonomy" id="1294273"/>
    <lineage>
        <taxon>Bacteria</taxon>
        <taxon>Pseudomonadati</taxon>
        <taxon>Pseudomonadota</taxon>
        <taxon>Alphaproteobacteria</taxon>
        <taxon>Rhodobacterales</taxon>
        <taxon>Roseobacteraceae</taxon>
        <taxon>Roseicyclus</taxon>
    </lineage>
</organism>
<feature type="compositionally biased region" description="Basic and acidic residues" evidence="1">
    <location>
        <begin position="409"/>
        <end position="418"/>
    </location>
</feature>
<dbReference type="KEGG" id="red:roselon_03349"/>
<evidence type="ECO:0000313" key="4">
    <source>
        <dbReference type="Proteomes" id="UP000019593"/>
    </source>
</evidence>
<dbReference type="SUPFAM" id="SSF117892">
    <property type="entry name" value="Band 7/SPFH domain"/>
    <property type="match status" value="1"/>
</dbReference>
<dbReference type="AlphaFoldDB" id="W8S5V1"/>
<sequence length="425" mass="46605">MPFFDFLSGQFIDVIEWTDDTRDTMVYRFERHGHEIKYGAKLTVREGQVAVFIHEGQLADIFTPGLYMLETNNMPIMTSLQHWSHGFQSPFKSEIYFVNTNRFTDLKWGTKNPIMLRDPEFGPTRIRAFGTYTVKVIDAGRFMTEIVGTDGEFTTDEVTFQIRNIIVQQFSQTVAGSGIPVLDMAANTGEFGSLVAGKISETIAAYGLTLPELYIENISLPPAVEEALDKRTSMGVVGDLNRYTQFQTAEAMRAAAENPGDGGMGAGLGMGMGMAMANQMAQSGPWGQAAQQPQPHQAAHAAPPPPPGRTCLAHRRERPDQGAVFQGRHGPHGDRGQPDARNAGLDTRSGRLEDGKRRAGACATVHGHAPAPAPAAARGLRPDRLDRHVPRGIGTWRPLAHAACRVRQSRPDPRRIRESPLAARL</sequence>
<dbReference type="Pfam" id="PF13421">
    <property type="entry name" value="Band_7_1"/>
    <property type="match status" value="1"/>
</dbReference>
<dbReference type="InterPro" id="IPR036013">
    <property type="entry name" value="Band_7/SPFH_dom_sf"/>
</dbReference>
<dbReference type="EMBL" id="CP004372">
    <property type="protein sequence ID" value="AHM05607.1"/>
    <property type="molecule type" value="Genomic_DNA"/>
</dbReference>
<feature type="compositionally biased region" description="Low complexity" evidence="1">
    <location>
        <begin position="288"/>
        <end position="301"/>
    </location>
</feature>
<evidence type="ECO:0000256" key="1">
    <source>
        <dbReference type="SAM" id="MobiDB-lite"/>
    </source>
</evidence>
<accession>W8S5V1</accession>
<reference evidence="3 4" key="1">
    <citation type="submission" date="2013-03" db="EMBL/GenBank/DDBJ databases">
        <authorList>
            <person name="Fiebig A."/>
            <person name="Goeker M."/>
            <person name="Klenk H.-P.P."/>
        </authorList>
    </citation>
    <scope>NUCLEOTIDE SEQUENCE [LARGE SCALE GENOMIC DNA]</scope>
    <source>
        <strain evidence="4">DSM 19469</strain>
    </source>
</reference>
<dbReference type="PANTHER" id="PTHR37826">
    <property type="entry name" value="FLOTILLIN BAND_7_5 DOMAIN PROTEIN"/>
    <property type="match status" value="1"/>
</dbReference>
<dbReference type="InterPro" id="IPR033880">
    <property type="entry name" value="SPFH_YdjI"/>
</dbReference>
<keyword evidence="4" id="KW-1185">Reference proteome</keyword>
<evidence type="ECO:0000259" key="2">
    <source>
        <dbReference type="Pfam" id="PF13421"/>
    </source>
</evidence>
<gene>
    <name evidence="3" type="ORF">roselon_03349</name>
</gene>
<evidence type="ECO:0000313" key="3">
    <source>
        <dbReference type="EMBL" id="AHM05607.1"/>
    </source>
</evidence>
<feature type="region of interest" description="Disordered" evidence="1">
    <location>
        <begin position="406"/>
        <end position="425"/>
    </location>
</feature>
<dbReference type="PANTHER" id="PTHR37826:SF2">
    <property type="entry name" value="ZINC-RIBBON DOMAIN-CONTAINING PROTEIN"/>
    <property type="match status" value="1"/>
</dbReference>
<dbReference type="Proteomes" id="UP000019593">
    <property type="component" value="Chromosome"/>
</dbReference>
<dbReference type="PATRIC" id="fig|1294273.3.peg.3307"/>
<dbReference type="CDD" id="cd03408">
    <property type="entry name" value="SPFH_like_u1"/>
    <property type="match status" value="1"/>
</dbReference>
<dbReference type="HOGENOM" id="CLU_037108_0_0_5"/>
<feature type="domain" description="SPFH" evidence="2">
    <location>
        <begin position="26"/>
        <end position="236"/>
    </location>
</feature>
<proteinExistence type="predicted"/>
<dbReference type="eggNOG" id="COG4260">
    <property type="taxonomic scope" value="Bacteria"/>
</dbReference>
<feature type="region of interest" description="Disordered" evidence="1">
    <location>
        <begin position="282"/>
        <end position="355"/>
    </location>
</feature>
<protein>
    <submittedName>
        <fullName evidence="3">Putative virion core protein (Lumpy skin disease virus)</fullName>
    </submittedName>
</protein>
<dbReference type="STRING" id="1294273.roselon_03349"/>
<name>W8S5V1_9RHOB</name>